<evidence type="ECO:0000313" key="3">
    <source>
        <dbReference type="Proteomes" id="UP000887574"/>
    </source>
</evidence>
<keyword evidence="3" id="KW-1185">Reference proteome</keyword>
<proteinExistence type="predicted"/>
<name>A0A915D7M3_9BILA</name>
<evidence type="ECO:0000259" key="2">
    <source>
        <dbReference type="PROSITE" id="PS00028"/>
    </source>
</evidence>
<feature type="compositionally biased region" description="Polar residues" evidence="1">
    <location>
        <begin position="437"/>
        <end position="462"/>
    </location>
</feature>
<evidence type="ECO:0000313" key="4">
    <source>
        <dbReference type="WBParaSite" id="jg16582"/>
    </source>
</evidence>
<feature type="compositionally biased region" description="Polar residues" evidence="1">
    <location>
        <begin position="470"/>
        <end position="492"/>
    </location>
</feature>
<dbReference type="Proteomes" id="UP000887574">
    <property type="component" value="Unplaced"/>
</dbReference>
<dbReference type="InterPro" id="IPR013087">
    <property type="entry name" value="Znf_C2H2_type"/>
</dbReference>
<dbReference type="SMART" id="SM00355">
    <property type="entry name" value="ZnF_C2H2"/>
    <property type="match status" value="4"/>
</dbReference>
<feature type="region of interest" description="Disordered" evidence="1">
    <location>
        <begin position="126"/>
        <end position="214"/>
    </location>
</feature>
<accession>A0A915D7M3</accession>
<protein>
    <submittedName>
        <fullName evidence="4">C2H2-type domain-containing protein</fullName>
    </submittedName>
</protein>
<dbReference type="PROSITE" id="PS00028">
    <property type="entry name" value="ZINC_FINGER_C2H2_1"/>
    <property type="match status" value="1"/>
</dbReference>
<feature type="compositionally biased region" description="Polar residues" evidence="1">
    <location>
        <begin position="315"/>
        <end position="332"/>
    </location>
</feature>
<dbReference type="Gene3D" id="3.30.160.60">
    <property type="entry name" value="Classic Zinc Finger"/>
    <property type="match status" value="1"/>
</dbReference>
<feature type="domain" description="C2H2-type" evidence="2">
    <location>
        <begin position="13"/>
        <end position="34"/>
    </location>
</feature>
<feature type="region of interest" description="Disordered" evidence="1">
    <location>
        <begin position="437"/>
        <end position="496"/>
    </location>
</feature>
<reference evidence="4" key="1">
    <citation type="submission" date="2022-11" db="UniProtKB">
        <authorList>
            <consortium name="WormBaseParasite"/>
        </authorList>
    </citation>
    <scope>IDENTIFICATION</scope>
</reference>
<feature type="compositionally biased region" description="Polar residues" evidence="1">
    <location>
        <begin position="164"/>
        <end position="174"/>
    </location>
</feature>
<dbReference type="AlphaFoldDB" id="A0A915D7M3"/>
<feature type="region of interest" description="Disordered" evidence="1">
    <location>
        <begin position="304"/>
        <end position="349"/>
    </location>
</feature>
<evidence type="ECO:0000256" key="1">
    <source>
        <dbReference type="SAM" id="MobiDB-lite"/>
    </source>
</evidence>
<feature type="compositionally biased region" description="Low complexity" evidence="1">
    <location>
        <begin position="146"/>
        <end position="159"/>
    </location>
</feature>
<dbReference type="WBParaSite" id="jg16582">
    <property type="protein sequence ID" value="jg16582"/>
    <property type="gene ID" value="jg16582"/>
</dbReference>
<feature type="region of interest" description="Disordered" evidence="1">
    <location>
        <begin position="231"/>
        <end position="264"/>
    </location>
</feature>
<organism evidence="3 4">
    <name type="scientific">Ditylenchus dipsaci</name>
    <dbReference type="NCBI Taxonomy" id="166011"/>
    <lineage>
        <taxon>Eukaryota</taxon>
        <taxon>Metazoa</taxon>
        <taxon>Ecdysozoa</taxon>
        <taxon>Nematoda</taxon>
        <taxon>Chromadorea</taxon>
        <taxon>Rhabditida</taxon>
        <taxon>Tylenchina</taxon>
        <taxon>Tylenchomorpha</taxon>
        <taxon>Sphaerularioidea</taxon>
        <taxon>Anguinidae</taxon>
        <taxon>Anguininae</taxon>
        <taxon>Ditylenchus</taxon>
    </lineage>
</organism>
<sequence length="519" mass="58369">MHSTTETTEPLNCCFCLKTCVNIEDLQAHIGSEHFNYHPFTCAYCPEGDGRSKFSTKAAIKRHCASEHGMTRFHIRLWVSDQVENDEKEIEKCLQKCVNNSRRSQPLALALPSQPQRIENQMVEFPSPDDRYTQPVGVTPQPLDISFTTSSSGSNYSNGRLIRPNTTRTSNPRNSVVDRNVDQNVTGEHDDYTDSSGSTSRNRNESGAEVRSVPAVSATAHIIVDERSLNPFRKSLTNPSPPRKRRHDMATPSPINNNNNNNHNNRIKQIAKKSCIQEVDEKDVFNIRRQAFVNSSYNSQLQLTSEQRYEDTDQNRSLTRSQRSLNSSAHFNSSGLSYSGGGGSSSSKLKKQLKCTSCKKLYRNNNYDMRSHINNTHLRLPLYSCAECNKHFFNRRHKAVEHIHEFHRGKQNLLIDNTAIYEPIVAARSKRIVSRGHSIQSISQRQAPVRRQNSCSTPSLVRTRSVGPETRSQNTGNAGSNQKRPTCSQPASSGGIKRFLRSGANTSLPICKEPRVQVA</sequence>